<dbReference type="SUPFAM" id="SSF52768">
    <property type="entry name" value="Arginase/deacetylase"/>
    <property type="match status" value="1"/>
</dbReference>
<dbReference type="PANTHER" id="PTHR11358:SF26">
    <property type="entry name" value="GUANIDINO ACID HYDROLASE, MITOCHONDRIAL"/>
    <property type="match status" value="1"/>
</dbReference>
<dbReference type="InterPro" id="IPR023696">
    <property type="entry name" value="Ureohydrolase_dom_sf"/>
</dbReference>
<dbReference type="PANTHER" id="PTHR11358">
    <property type="entry name" value="ARGINASE/AGMATINASE"/>
    <property type="match status" value="1"/>
</dbReference>
<dbReference type="Proteomes" id="UP001168642">
    <property type="component" value="Unassembled WGS sequence"/>
</dbReference>
<dbReference type="Pfam" id="PF00491">
    <property type="entry name" value="Arginase"/>
    <property type="match status" value="1"/>
</dbReference>
<dbReference type="PROSITE" id="PS51409">
    <property type="entry name" value="ARGINASE_2"/>
    <property type="match status" value="1"/>
</dbReference>
<evidence type="ECO:0000256" key="3">
    <source>
        <dbReference type="ARBA" id="ARBA00022801"/>
    </source>
</evidence>
<evidence type="ECO:0000256" key="5">
    <source>
        <dbReference type="SAM" id="MobiDB-lite"/>
    </source>
</evidence>
<accession>A0ABT8VR95</accession>
<proteinExistence type="inferred from homology"/>
<evidence type="ECO:0000313" key="7">
    <source>
        <dbReference type="Proteomes" id="UP001168642"/>
    </source>
</evidence>
<evidence type="ECO:0000256" key="1">
    <source>
        <dbReference type="ARBA" id="ARBA00009227"/>
    </source>
</evidence>
<keyword evidence="7" id="KW-1185">Reference proteome</keyword>
<keyword evidence="3 4" id="KW-0378">Hydrolase</keyword>
<dbReference type="EC" id="3.5.3.11" evidence="6"/>
<dbReference type="PROSITE" id="PS01053">
    <property type="entry name" value="ARGINASE_1"/>
    <property type="match status" value="1"/>
</dbReference>
<reference evidence="6" key="1">
    <citation type="submission" date="2023-07" db="EMBL/GenBank/DDBJ databases">
        <title>Wenyingzhuangia sp. chi5 genome sequencing and assembly.</title>
        <authorList>
            <person name="Park S."/>
        </authorList>
    </citation>
    <scope>NUCLEOTIDE SEQUENCE</scope>
    <source>
        <strain evidence="6">Chi5</strain>
    </source>
</reference>
<comment type="similarity">
    <text evidence="1">Belongs to the arginase family. Agmatinase subfamily.</text>
</comment>
<keyword evidence="2" id="KW-0479">Metal-binding</keyword>
<dbReference type="GO" id="GO:0008783">
    <property type="term" value="F:agmatinase activity"/>
    <property type="evidence" value="ECO:0007669"/>
    <property type="project" value="UniProtKB-EC"/>
</dbReference>
<evidence type="ECO:0000313" key="6">
    <source>
        <dbReference type="EMBL" id="MDO3694486.1"/>
    </source>
</evidence>
<dbReference type="InterPro" id="IPR020855">
    <property type="entry name" value="Ureohydrolase_Mn_BS"/>
</dbReference>
<evidence type="ECO:0000256" key="4">
    <source>
        <dbReference type="RuleBase" id="RU003684"/>
    </source>
</evidence>
<dbReference type="EMBL" id="JAUMIT010000002">
    <property type="protein sequence ID" value="MDO3694486.1"/>
    <property type="molecule type" value="Genomic_DNA"/>
</dbReference>
<name>A0ABT8VR95_9FLAO</name>
<dbReference type="RefSeq" id="WP_302883731.1">
    <property type="nucleotide sequence ID" value="NZ_JAUMIT010000002.1"/>
</dbReference>
<gene>
    <name evidence="6" type="primary">speB</name>
    <name evidence="6" type="ORF">QVZ41_06455</name>
</gene>
<comment type="caution">
    <text evidence="6">The sequence shown here is derived from an EMBL/GenBank/DDBJ whole genome shotgun (WGS) entry which is preliminary data.</text>
</comment>
<sequence length="310" mass="34904">MKNNYANIASEYAKKETAKVVLIPVPYNGTDSWQKGSDKAPQAFLKASESLELYDIETDSEVYKQGIFLADAVSENKTPEAMSAAVYENVKTYLNTNKFVTIVGGEHSVSIGTIKAFNEHFDNLTVLQIDAHAGIRKEHLGSKINHNCSMYHASQVTNLVQVGVRSMGHIEKTVIDYDKVFFAHDLATDDYWMENAIEAMTDNVYISFDLDGFDPSIMPSVGNPEPGGLFWYETLDFLRKVFEEKNVVGFDLVELCPNEHDKTSDALAAKLYYKMLSYKFELEKDDSLGIDENDFSTKKNKIGKFSDDEE</sequence>
<feature type="region of interest" description="Disordered" evidence="5">
    <location>
        <begin position="289"/>
        <end position="310"/>
    </location>
</feature>
<dbReference type="PIRSF" id="PIRSF036979">
    <property type="entry name" value="Arginase"/>
    <property type="match status" value="1"/>
</dbReference>
<dbReference type="NCBIfam" id="TIGR01230">
    <property type="entry name" value="agmatinase"/>
    <property type="match status" value="1"/>
</dbReference>
<dbReference type="InterPro" id="IPR005925">
    <property type="entry name" value="Agmatinase-rel"/>
</dbReference>
<protein>
    <submittedName>
        <fullName evidence="6">Agmatinase</fullName>
        <ecNumber evidence="6">3.5.3.11</ecNumber>
    </submittedName>
</protein>
<organism evidence="6 7">
    <name type="scientific">Wenyingzhuangia gilva</name>
    <dbReference type="NCBI Taxonomy" id="3057677"/>
    <lineage>
        <taxon>Bacteria</taxon>
        <taxon>Pseudomonadati</taxon>
        <taxon>Bacteroidota</taxon>
        <taxon>Flavobacteriia</taxon>
        <taxon>Flavobacteriales</taxon>
        <taxon>Flavobacteriaceae</taxon>
        <taxon>Wenyingzhuangia</taxon>
    </lineage>
</organism>
<evidence type="ECO:0000256" key="2">
    <source>
        <dbReference type="ARBA" id="ARBA00022723"/>
    </source>
</evidence>
<dbReference type="Gene3D" id="3.40.800.10">
    <property type="entry name" value="Ureohydrolase domain"/>
    <property type="match status" value="1"/>
</dbReference>
<dbReference type="CDD" id="cd11593">
    <property type="entry name" value="Agmatinase-like_2"/>
    <property type="match status" value="1"/>
</dbReference>
<dbReference type="InterPro" id="IPR006035">
    <property type="entry name" value="Ureohydrolase"/>
</dbReference>